<feature type="domain" description="Phospholipid/glycerol acyltransferase" evidence="3">
    <location>
        <begin position="42"/>
        <end position="160"/>
    </location>
</feature>
<dbReference type="EMBL" id="JAGINU010000001">
    <property type="protein sequence ID" value="MBP2366327.1"/>
    <property type="molecule type" value="Genomic_DNA"/>
</dbReference>
<dbReference type="SMART" id="SM00563">
    <property type="entry name" value="PlsC"/>
    <property type="match status" value="1"/>
</dbReference>
<evidence type="ECO:0000256" key="2">
    <source>
        <dbReference type="ARBA" id="ARBA00023315"/>
    </source>
</evidence>
<reference evidence="4 5" key="1">
    <citation type="submission" date="2021-03" db="EMBL/GenBank/DDBJ databases">
        <title>Sequencing the genomes of 1000 actinobacteria strains.</title>
        <authorList>
            <person name="Klenk H.-P."/>
        </authorList>
    </citation>
    <scope>NUCLEOTIDE SEQUENCE [LARGE SCALE GENOMIC DNA]</scope>
    <source>
        <strain evidence="4 5">DSM 45256</strain>
    </source>
</reference>
<organism evidence="4 5">
    <name type="scientific">Pseudonocardia parietis</name>
    <dbReference type="NCBI Taxonomy" id="570936"/>
    <lineage>
        <taxon>Bacteria</taxon>
        <taxon>Bacillati</taxon>
        <taxon>Actinomycetota</taxon>
        <taxon>Actinomycetes</taxon>
        <taxon>Pseudonocardiales</taxon>
        <taxon>Pseudonocardiaceae</taxon>
        <taxon>Pseudonocardia</taxon>
    </lineage>
</organism>
<gene>
    <name evidence="4" type="ORF">JOF36_002023</name>
</gene>
<evidence type="ECO:0000256" key="1">
    <source>
        <dbReference type="ARBA" id="ARBA00022679"/>
    </source>
</evidence>
<evidence type="ECO:0000259" key="3">
    <source>
        <dbReference type="SMART" id="SM00563"/>
    </source>
</evidence>
<protein>
    <submittedName>
        <fullName evidence="4">1-acyl-sn-glycerol-3-phosphate acyltransferase</fullName>
    </submittedName>
</protein>
<keyword evidence="1" id="KW-0808">Transferase</keyword>
<keyword evidence="5" id="KW-1185">Reference proteome</keyword>
<dbReference type="PANTHER" id="PTHR10434:SF55">
    <property type="entry name" value="POSSIBLE ACYLTRANSFERASE"/>
    <property type="match status" value="1"/>
</dbReference>
<dbReference type="GO" id="GO:0016746">
    <property type="term" value="F:acyltransferase activity"/>
    <property type="evidence" value="ECO:0007669"/>
    <property type="project" value="UniProtKB-KW"/>
</dbReference>
<accession>A0ABS4VQY8</accession>
<sequence length="239" mass="26634">MAREKGGFWVGLAASVFYPLGRLTGRRRYQGREHLPDTGGGALLVGNHVSYLDPVHTALFVHTAGRVPRFLAKDSLWKVPVLGRILRGSGQIPVYRDTADAQQSLAAGTRALADGKIVIIYPEGTITRDPDGWPMHSRTGVARMALASDVPVVPLIHWGTREVYDHYRKRFRPLPRTDMVVRAGDPVDLSAYRGRPLDSGLLREVTDLIMSRVRDLLAEVREEAAPTEFYRRSPERETG</sequence>
<dbReference type="InterPro" id="IPR002123">
    <property type="entry name" value="Plipid/glycerol_acylTrfase"/>
</dbReference>
<dbReference type="PANTHER" id="PTHR10434">
    <property type="entry name" value="1-ACYL-SN-GLYCEROL-3-PHOSPHATE ACYLTRANSFERASE"/>
    <property type="match status" value="1"/>
</dbReference>
<keyword evidence="2 4" id="KW-0012">Acyltransferase</keyword>
<comment type="caution">
    <text evidence="4">The sequence shown here is derived from an EMBL/GenBank/DDBJ whole genome shotgun (WGS) entry which is preliminary data.</text>
</comment>
<dbReference type="Pfam" id="PF01553">
    <property type="entry name" value="Acyltransferase"/>
    <property type="match status" value="1"/>
</dbReference>
<dbReference type="Proteomes" id="UP001519295">
    <property type="component" value="Unassembled WGS sequence"/>
</dbReference>
<dbReference type="RefSeq" id="WP_210026362.1">
    <property type="nucleotide sequence ID" value="NZ_JAGINU010000001.1"/>
</dbReference>
<dbReference type="CDD" id="cd07989">
    <property type="entry name" value="LPLAT_AGPAT-like"/>
    <property type="match status" value="1"/>
</dbReference>
<evidence type="ECO:0000313" key="5">
    <source>
        <dbReference type="Proteomes" id="UP001519295"/>
    </source>
</evidence>
<proteinExistence type="predicted"/>
<name>A0ABS4VQY8_9PSEU</name>
<dbReference type="SUPFAM" id="SSF69593">
    <property type="entry name" value="Glycerol-3-phosphate (1)-acyltransferase"/>
    <property type="match status" value="1"/>
</dbReference>
<evidence type="ECO:0000313" key="4">
    <source>
        <dbReference type="EMBL" id="MBP2366327.1"/>
    </source>
</evidence>